<evidence type="ECO:0000256" key="2">
    <source>
        <dbReference type="ARBA" id="ARBA00022679"/>
    </source>
</evidence>
<gene>
    <name evidence="3" type="ORF">FB458_0638</name>
</gene>
<dbReference type="Gene3D" id="3.40.50.2000">
    <property type="entry name" value="Glycogen Phosphorylase B"/>
    <property type="match status" value="1"/>
</dbReference>
<dbReference type="EMBL" id="VFMN01000001">
    <property type="protein sequence ID" value="TQJ07573.1"/>
    <property type="molecule type" value="Genomic_DNA"/>
</dbReference>
<keyword evidence="1" id="KW-0328">Glycosyltransferase</keyword>
<dbReference type="SUPFAM" id="SSF53756">
    <property type="entry name" value="UDP-Glycosyltransferase/glycogen phosphorylase"/>
    <property type="match status" value="1"/>
</dbReference>
<dbReference type="AlphaFoldDB" id="A0A542DWW7"/>
<dbReference type="PANTHER" id="PTHR12526:SF510">
    <property type="entry name" value="D-INOSITOL 3-PHOSPHATE GLYCOSYLTRANSFERASE"/>
    <property type="match status" value="1"/>
</dbReference>
<keyword evidence="2 3" id="KW-0808">Transferase</keyword>
<dbReference type="Proteomes" id="UP000317893">
    <property type="component" value="Unassembled WGS sequence"/>
</dbReference>
<name>A0A542DWW7_9MICO</name>
<keyword evidence="4" id="KW-1185">Reference proteome</keyword>
<accession>A0A542DWW7</accession>
<organism evidence="3 4">
    <name type="scientific">Lapillicoccus jejuensis</name>
    <dbReference type="NCBI Taxonomy" id="402171"/>
    <lineage>
        <taxon>Bacteria</taxon>
        <taxon>Bacillati</taxon>
        <taxon>Actinomycetota</taxon>
        <taxon>Actinomycetes</taxon>
        <taxon>Micrococcales</taxon>
        <taxon>Intrasporangiaceae</taxon>
        <taxon>Lapillicoccus</taxon>
    </lineage>
</organism>
<evidence type="ECO:0000256" key="1">
    <source>
        <dbReference type="ARBA" id="ARBA00022676"/>
    </source>
</evidence>
<proteinExistence type="predicted"/>
<comment type="caution">
    <text evidence="3">The sequence shown here is derived from an EMBL/GenBank/DDBJ whole genome shotgun (WGS) entry which is preliminary data.</text>
</comment>
<dbReference type="GO" id="GO:0016757">
    <property type="term" value="F:glycosyltransferase activity"/>
    <property type="evidence" value="ECO:0007669"/>
    <property type="project" value="UniProtKB-KW"/>
</dbReference>
<reference evidence="3 4" key="1">
    <citation type="submission" date="2019-06" db="EMBL/GenBank/DDBJ databases">
        <title>Sequencing the genomes of 1000 actinobacteria strains.</title>
        <authorList>
            <person name="Klenk H.-P."/>
        </authorList>
    </citation>
    <scope>NUCLEOTIDE SEQUENCE [LARGE SCALE GENOMIC DNA]</scope>
    <source>
        <strain evidence="3 4">DSM 18607</strain>
    </source>
</reference>
<dbReference type="RefSeq" id="WP_170185554.1">
    <property type="nucleotide sequence ID" value="NZ_BAAAPR010000006.1"/>
</dbReference>
<sequence>MLIAGFGTYDRDRHPRTGIVLDGFRDLGDEVVELDRPLGFSTAERVEMLGKPWLAHRLATRLVRRWAQLTGDRLRLRGRRPDAVVVGYLGHFDVVLARLLFPRTTVVLDLLIFAADTASDRGVRPSAKLRLLGVLDRLAVRCSDVVLVDTQEHAVMLTPTERRKGVVVPVGAPDAWFAPEPPPAGGADGPLRVLFYGLFTPLQGAPVIGRALALLAARGADVQVTMVGGGQDLERTRELAGPDNPLVTWHEWVEPDRLPVLAREQDVCLGIFADSGKGLRVTPNKVYQGAAAGCAVVTSRTPPQERALGDDALLVAPGDADALAEALGSLAADRARVLELRRRAWARADRDFRPARVAAAVRPALTRP</sequence>
<evidence type="ECO:0000313" key="3">
    <source>
        <dbReference type="EMBL" id="TQJ07573.1"/>
    </source>
</evidence>
<dbReference type="Pfam" id="PF13692">
    <property type="entry name" value="Glyco_trans_1_4"/>
    <property type="match status" value="1"/>
</dbReference>
<dbReference type="PANTHER" id="PTHR12526">
    <property type="entry name" value="GLYCOSYLTRANSFERASE"/>
    <property type="match status" value="1"/>
</dbReference>
<evidence type="ECO:0000313" key="4">
    <source>
        <dbReference type="Proteomes" id="UP000317893"/>
    </source>
</evidence>
<protein>
    <submittedName>
        <fullName evidence="3">Glycosyltransferase involved in cell wall biosynthesis</fullName>
    </submittedName>
</protein>